<dbReference type="KEGG" id="pgs:CPT03_12130"/>
<feature type="coiled-coil region" evidence="1">
    <location>
        <begin position="359"/>
        <end position="393"/>
    </location>
</feature>
<dbReference type="Gene3D" id="3.40.50.1390">
    <property type="entry name" value="Resolvase, N-terminal catalytic domain"/>
    <property type="match status" value="1"/>
</dbReference>
<keyword evidence="4" id="KW-1185">Reference proteome</keyword>
<dbReference type="InterPro" id="IPR011109">
    <property type="entry name" value="DNA_bind_recombinase_dom"/>
</dbReference>
<dbReference type="GO" id="GO:0000150">
    <property type="term" value="F:DNA strand exchange activity"/>
    <property type="evidence" value="ECO:0007669"/>
    <property type="project" value="InterPro"/>
</dbReference>
<dbReference type="Proteomes" id="UP000223749">
    <property type="component" value="Chromosome"/>
</dbReference>
<feature type="domain" description="Resolvase/invertase-type recombinase catalytic" evidence="2">
    <location>
        <begin position="3"/>
        <end position="120"/>
    </location>
</feature>
<dbReference type="GO" id="GO:0003677">
    <property type="term" value="F:DNA binding"/>
    <property type="evidence" value="ECO:0007669"/>
    <property type="project" value="InterPro"/>
</dbReference>
<dbReference type="OrthoDB" id="9815006at2"/>
<reference evidence="3 4" key="1">
    <citation type="submission" date="2017-10" db="EMBL/GenBank/DDBJ databases">
        <title>Whole genome of Pedobacter ginsengisoli T01R-27 isolated from tomato rhizosphere.</title>
        <authorList>
            <person name="Weon H.-Y."/>
            <person name="Lee S.A."/>
            <person name="Sang M.K."/>
            <person name="Song J."/>
        </authorList>
    </citation>
    <scope>NUCLEOTIDE SEQUENCE [LARGE SCALE GENOMIC DNA]</scope>
    <source>
        <strain evidence="3 4">T01R-27</strain>
    </source>
</reference>
<dbReference type="EMBL" id="CP024091">
    <property type="protein sequence ID" value="ATP57165.1"/>
    <property type="molecule type" value="Genomic_DNA"/>
</dbReference>
<dbReference type="Pfam" id="PF07508">
    <property type="entry name" value="Recombinase"/>
    <property type="match status" value="1"/>
</dbReference>
<dbReference type="CDD" id="cd00338">
    <property type="entry name" value="Ser_Recombinase"/>
    <property type="match status" value="1"/>
</dbReference>
<proteinExistence type="predicted"/>
<dbReference type="PANTHER" id="PTHR30461:SF23">
    <property type="entry name" value="DNA RECOMBINASE-RELATED"/>
    <property type="match status" value="1"/>
</dbReference>
<dbReference type="RefSeq" id="WP_099439093.1">
    <property type="nucleotide sequence ID" value="NZ_CP024091.1"/>
</dbReference>
<evidence type="ECO:0000256" key="1">
    <source>
        <dbReference type="SAM" id="Coils"/>
    </source>
</evidence>
<dbReference type="Pfam" id="PF00239">
    <property type="entry name" value="Resolvase"/>
    <property type="match status" value="1"/>
</dbReference>
<evidence type="ECO:0000259" key="2">
    <source>
        <dbReference type="SMART" id="SM00857"/>
    </source>
</evidence>
<protein>
    <submittedName>
        <fullName evidence="3">Recombinase family protein</fullName>
    </submittedName>
</protein>
<name>A0A2D1U6D9_9SPHI</name>
<evidence type="ECO:0000313" key="4">
    <source>
        <dbReference type="Proteomes" id="UP000223749"/>
    </source>
</evidence>
<dbReference type="SMART" id="SM00857">
    <property type="entry name" value="Resolvase"/>
    <property type="match status" value="1"/>
</dbReference>
<keyword evidence="1" id="KW-0175">Coiled coil</keyword>
<accession>A0A2D1U6D9</accession>
<dbReference type="InterPro" id="IPR006119">
    <property type="entry name" value="Resolv_N"/>
</dbReference>
<dbReference type="InterPro" id="IPR038109">
    <property type="entry name" value="DNA_bind_recomb_sf"/>
</dbReference>
<dbReference type="Gene3D" id="3.90.1750.20">
    <property type="entry name" value="Putative Large Serine Recombinase, Chain B, Domain 2"/>
    <property type="match status" value="1"/>
</dbReference>
<dbReference type="PANTHER" id="PTHR30461">
    <property type="entry name" value="DNA-INVERTASE FROM LAMBDOID PROPHAGE"/>
    <property type="match status" value="1"/>
</dbReference>
<dbReference type="InterPro" id="IPR050639">
    <property type="entry name" value="SSR_resolvase"/>
</dbReference>
<evidence type="ECO:0000313" key="3">
    <source>
        <dbReference type="EMBL" id="ATP57165.1"/>
    </source>
</evidence>
<sequence>MLINTVGKIIYEDYSAKTFMRPEWSQLVNEIKKTKGKNLNFIIFTKWDRFSRNTMDGYNMINFLTGYGIIPIAIEQPLDLTVPEQKLMLAVYLPMPEVENDRRGLNVKYGMRRARKGGRWMGPALPGYKNKVRENGVKYIAPDGLQAKLMTWVFESIAKDIYPTEHIWALAKRQGLKCSRVSFWNAVRNPCYCGKIIVPKFGDEDMHLVAGLHEPLVSEKIFYQAQDAMDGRKRNQYVKVRAPEDLSLRGFLICHKCGRILTGSASQGRHQLYYYYHCKRPCNVRFRCDAVNHYFEGFLKNFVPRPGMAQLFRQVVCDTYDDSASFLENDRSTFIKKITDYNLRITRARELLLNDTISSDEYKQLKNEAEEGILRAEAEIKELDQKIQLDRDIYAAVDESLESLKTYPNYF</sequence>
<dbReference type="SUPFAM" id="SSF53041">
    <property type="entry name" value="Resolvase-like"/>
    <property type="match status" value="1"/>
</dbReference>
<organism evidence="3 4">
    <name type="scientific">Pedobacter ginsengisoli</name>
    <dbReference type="NCBI Taxonomy" id="363852"/>
    <lineage>
        <taxon>Bacteria</taxon>
        <taxon>Pseudomonadati</taxon>
        <taxon>Bacteroidota</taxon>
        <taxon>Sphingobacteriia</taxon>
        <taxon>Sphingobacteriales</taxon>
        <taxon>Sphingobacteriaceae</taxon>
        <taxon>Pedobacter</taxon>
    </lineage>
</organism>
<dbReference type="InterPro" id="IPR036162">
    <property type="entry name" value="Resolvase-like_N_sf"/>
</dbReference>
<dbReference type="AlphaFoldDB" id="A0A2D1U6D9"/>
<gene>
    <name evidence="3" type="ORF">CPT03_12130</name>
</gene>